<dbReference type="EMBL" id="BARU01012193">
    <property type="protein sequence ID" value="GAH38199.1"/>
    <property type="molecule type" value="Genomic_DNA"/>
</dbReference>
<protein>
    <submittedName>
        <fullName evidence="1">Uncharacterized protein</fullName>
    </submittedName>
</protein>
<proteinExistence type="predicted"/>
<comment type="caution">
    <text evidence="1">The sequence shown here is derived from an EMBL/GenBank/DDBJ whole genome shotgun (WGS) entry which is preliminary data.</text>
</comment>
<name>X1G9E7_9ZZZZ</name>
<evidence type="ECO:0000313" key="1">
    <source>
        <dbReference type="EMBL" id="GAH38199.1"/>
    </source>
</evidence>
<organism evidence="1">
    <name type="scientific">marine sediment metagenome</name>
    <dbReference type="NCBI Taxonomy" id="412755"/>
    <lineage>
        <taxon>unclassified sequences</taxon>
        <taxon>metagenomes</taxon>
        <taxon>ecological metagenomes</taxon>
    </lineage>
</organism>
<gene>
    <name evidence="1" type="ORF">S03H2_22597</name>
</gene>
<reference evidence="1" key="1">
    <citation type="journal article" date="2014" name="Front. Microbiol.">
        <title>High frequency of phylogenetically diverse reductive dehalogenase-homologous genes in deep subseafloor sedimentary metagenomes.</title>
        <authorList>
            <person name="Kawai M."/>
            <person name="Futagami T."/>
            <person name="Toyoda A."/>
            <person name="Takaki Y."/>
            <person name="Nishi S."/>
            <person name="Hori S."/>
            <person name="Arai W."/>
            <person name="Tsubouchi T."/>
            <person name="Morono Y."/>
            <person name="Uchiyama I."/>
            <person name="Ito T."/>
            <person name="Fujiyama A."/>
            <person name="Inagaki F."/>
            <person name="Takami H."/>
        </authorList>
    </citation>
    <scope>NUCLEOTIDE SEQUENCE</scope>
    <source>
        <strain evidence="1">Expedition CK06-06</strain>
    </source>
</reference>
<accession>X1G9E7</accession>
<dbReference type="AlphaFoldDB" id="X1G9E7"/>
<sequence>MLFYRYLYDSILAGETFKFSVSPPVPSPEGVLLCVHLPHKECVLKINYAGKEIVDLNTTDAYDDPPPLPLNLVVNRRRHLFCSLKNTSGSPVTTYVCFCWNTKWKK</sequence>